<organism evidence="2 3">
    <name type="scientific">Petromyces alliaceus</name>
    <name type="common">Aspergillus alliaceus</name>
    <dbReference type="NCBI Taxonomy" id="209559"/>
    <lineage>
        <taxon>Eukaryota</taxon>
        <taxon>Fungi</taxon>
        <taxon>Dikarya</taxon>
        <taxon>Ascomycota</taxon>
        <taxon>Pezizomycotina</taxon>
        <taxon>Eurotiomycetes</taxon>
        <taxon>Eurotiomycetidae</taxon>
        <taxon>Eurotiales</taxon>
        <taxon>Aspergillaceae</taxon>
        <taxon>Aspergillus</taxon>
        <taxon>Aspergillus subgen. Circumdati</taxon>
    </lineage>
</organism>
<dbReference type="EMBL" id="SPNV01000342">
    <property type="protein sequence ID" value="KAF5856152.1"/>
    <property type="molecule type" value="Genomic_DNA"/>
</dbReference>
<dbReference type="Proteomes" id="UP000541154">
    <property type="component" value="Unassembled WGS sequence"/>
</dbReference>
<evidence type="ECO:0000313" key="2">
    <source>
        <dbReference type="EMBL" id="KAF5856152.1"/>
    </source>
</evidence>
<accession>A0A8H5ZVR6</accession>
<dbReference type="AlphaFoldDB" id="A0A8H5ZVR6"/>
<name>A0A8H5ZVR6_PETAA</name>
<keyword evidence="3" id="KW-1185">Reference proteome</keyword>
<proteinExistence type="predicted"/>
<protein>
    <submittedName>
        <fullName evidence="2">Uncharacterized protein</fullName>
    </submittedName>
</protein>
<reference evidence="2 3" key="1">
    <citation type="submission" date="2019-04" db="EMBL/GenBank/DDBJ databases">
        <title>Aspergillus burnettii sp. nov., novel species from soil in southeast Queensland.</title>
        <authorList>
            <person name="Gilchrist C.L.M."/>
            <person name="Pitt J.I."/>
            <person name="Lange L."/>
            <person name="Lacey H.J."/>
            <person name="Vuong D."/>
            <person name="Midgley D.J."/>
            <person name="Greenfield P."/>
            <person name="Bradbury M."/>
            <person name="Lacey E."/>
            <person name="Busk P.K."/>
            <person name="Pilgaard B."/>
            <person name="Chooi Y.H."/>
            <person name="Piggott A.M."/>
        </authorList>
    </citation>
    <scope>NUCLEOTIDE SEQUENCE [LARGE SCALE GENOMIC DNA]</scope>
    <source>
        <strain evidence="2 3">FRR 5400</strain>
    </source>
</reference>
<feature type="non-terminal residue" evidence="2">
    <location>
        <position position="1"/>
    </location>
</feature>
<feature type="region of interest" description="Disordered" evidence="1">
    <location>
        <begin position="1"/>
        <end position="29"/>
    </location>
</feature>
<evidence type="ECO:0000256" key="1">
    <source>
        <dbReference type="SAM" id="MobiDB-lite"/>
    </source>
</evidence>
<sequence length="198" mass="22020">KLGDEDRVSDGLVGYLKPTQNNGDPTPGDELDLNTIYTYYKGTDTSSTLKSITPQNLPKLPWNNQLQVFGALVDPFLPITAFSSVLPMNNLRLPEWTWQDAMQKMTAFFHLGPMIVTEDMEQYREKGKSLGDSDYRLYDPKQDPTIKGSTLAMPSLPTGDWAWLQPFVDKETGAILQVARIGKGGQSAQVRAVSIYSS</sequence>
<evidence type="ECO:0000313" key="3">
    <source>
        <dbReference type="Proteomes" id="UP000541154"/>
    </source>
</evidence>
<comment type="caution">
    <text evidence="2">The sequence shown here is derived from an EMBL/GenBank/DDBJ whole genome shotgun (WGS) entry which is preliminary data.</text>
</comment>
<gene>
    <name evidence="2" type="ORF">ETB97_007809</name>
</gene>